<dbReference type="InterPro" id="IPR026287">
    <property type="entry name" value="SoFic-like"/>
</dbReference>
<dbReference type="Proteomes" id="UP000011690">
    <property type="component" value="Unassembled WGS sequence"/>
</dbReference>
<dbReference type="STRING" id="1227500.C494_09069"/>
<dbReference type="InterPro" id="IPR003812">
    <property type="entry name" value="Fido"/>
</dbReference>
<dbReference type="Gene3D" id="1.10.10.10">
    <property type="entry name" value="Winged helix-like DNA-binding domain superfamily/Winged helix DNA-binding domain"/>
    <property type="match status" value="1"/>
</dbReference>
<dbReference type="eggNOG" id="arCOG03110">
    <property type="taxonomic scope" value="Archaea"/>
</dbReference>
<dbReference type="Pfam" id="PF02661">
    <property type="entry name" value="Fic"/>
    <property type="match status" value="1"/>
</dbReference>
<protein>
    <submittedName>
        <fullName evidence="2">Filamentation induced by cAMP protein fic</fullName>
    </submittedName>
</protein>
<dbReference type="Gene3D" id="1.10.3290.10">
    <property type="entry name" value="Fido-like domain"/>
    <property type="match status" value="1"/>
</dbReference>
<dbReference type="PANTHER" id="PTHR13504">
    <property type="entry name" value="FIDO DOMAIN-CONTAINING PROTEIN DDB_G0283145"/>
    <property type="match status" value="1"/>
</dbReference>
<keyword evidence="3" id="KW-1185">Reference proteome</keyword>
<dbReference type="InterPro" id="IPR040198">
    <property type="entry name" value="Fido_containing"/>
</dbReference>
<reference evidence="2 3" key="1">
    <citation type="journal article" date="2014" name="PLoS Genet.">
        <title>Phylogenetically driven sequencing of extremely halophilic archaea reveals strategies for static and dynamic osmo-response.</title>
        <authorList>
            <person name="Becker E.A."/>
            <person name="Seitzer P.M."/>
            <person name="Tritt A."/>
            <person name="Larsen D."/>
            <person name="Krusor M."/>
            <person name="Yao A.I."/>
            <person name="Wu D."/>
            <person name="Madern D."/>
            <person name="Eisen J.A."/>
            <person name="Darling A.E."/>
            <person name="Facciotti M.T."/>
        </authorList>
    </citation>
    <scope>NUCLEOTIDE SEQUENCE [LARGE SCALE GENOMIC DNA]</scope>
    <source>
        <strain evidence="2 3">JCM 10635</strain>
    </source>
</reference>
<dbReference type="AlphaFoldDB" id="L9WIM9"/>
<dbReference type="SUPFAM" id="SSF46785">
    <property type="entry name" value="Winged helix' DNA-binding domain"/>
    <property type="match status" value="1"/>
</dbReference>
<evidence type="ECO:0000313" key="3">
    <source>
        <dbReference type="Proteomes" id="UP000011690"/>
    </source>
</evidence>
<name>L9WIM9_9EURY</name>
<feature type="domain" description="Fido" evidence="1">
    <location>
        <begin position="144"/>
        <end position="293"/>
    </location>
</feature>
<dbReference type="InterPro" id="IPR036388">
    <property type="entry name" value="WH-like_DNA-bd_sf"/>
</dbReference>
<dbReference type="PANTHER" id="PTHR13504:SF38">
    <property type="entry name" value="FIDO DOMAIN-CONTAINING PROTEIN"/>
    <property type="match status" value="1"/>
</dbReference>
<dbReference type="InterPro" id="IPR036597">
    <property type="entry name" value="Fido-like_dom_sf"/>
</dbReference>
<dbReference type="PATRIC" id="fig|1227500.6.peg.1820"/>
<accession>L9WIM9</accession>
<evidence type="ECO:0000259" key="1">
    <source>
        <dbReference type="PROSITE" id="PS51459"/>
    </source>
</evidence>
<sequence>MEVEFTTTEMPTRELPDRAPGKYVAYHPNPYYSPEALPIEPKLEISDQTYDLVADAAYQIGRIDGISSTVDFSAVLYTSLIRIEAVESARIEGADVAYQDLEAYHTQHTDGETDTTVEKDLREALNYENALTYGLDRIEGGEWITLSLIKDLHSILLEDVRNDGEVIGDFRDHMVHLASPRSGKRPFVPPTPEALAGLMQSLESYIQMGGQYHPLIDAAIIHYFFETVHPFSDGNGRLGRLLIILYLASEGYLESPYIYPSAYFNRHKVEYVERMRAVSEEGEWEEWLMFFLEGLRSQAEKSYGRTHQLRELQERYETEYSGTTNTDKFARQLLQYPYFRAPDLLEYLDVSRRTAYKIVGNLEEDGLIEEVTGKQRGKEYKAVDVFDILE</sequence>
<gene>
    <name evidence="2" type="ORF">C494_09069</name>
</gene>
<dbReference type="PIRSF" id="PIRSF038925">
    <property type="entry name" value="AMP-prot_trans"/>
    <property type="match status" value="1"/>
</dbReference>
<dbReference type="InterPro" id="IPR025758">
    <property type="entry name" value="Fic/DOC_N"/>
</dbReference>
<dbReference type="InterPro" id="IPR036390">
    <property type="entry name" value="WH_DNA-bd_sf"/>
</dbReference>
<dbReference type="SUPFAM" id="SSF140931">
    <property type="entry name" value="Fic-like"/>
    <property type="match status" value="1"/>
</dbReference>
<dbReference type="InterPro" id="IPR002831">
    <property type="entry name" value="Tscrpt_reg_TrmB_N"/>
</dbReference>
<evidence type="ECO:0000313" key="2">
    <source>
        <dbReference type="EMBL" id="ELY49071.1"/>
    </source>
</evidence>
<proteinExistence type="predicted"/>
<organism evidence="2 3">
    <name type="scientific">Natronorubrum bangense JCM 10635</name>
    <dbReference type="NCBI Taxonomy" id="1227500"/>
    <lineage>
        <taxon>Archaea</taxon>
        <taxon>Methanobacteriati</taxon>
        <taxon>Methanobacteriota</taxon>
        <taxon>Stenosarchaea group</taxon>
        <taxon>Halobacteria</taxon>
        <taxon>Halobacteriales</taxon>
        <taxon>Natrialbaceae</taxon>
        <taxon>Natronorubrum</taxon>
    </lineage>
</organism>
<dbReference type="Pfam" id="PF01978">
    <property type="entry name" value="TrmB"/>
    <property type="match status" value="1"/>
</dbReference>
<dbReference type="EMBL" id="AOHY01000024">
    <property type="protein sequence ID" value="ELY49071.1"/>
    <property type="molecule type" value="Genomic_DNA"/>
</dbReference>
<dbReference type="Pfam" id="PF13784">
    <property type="entry name" value="Fic_N"/>
    <property type="match status" value="1"/>
</dbReference>
<comment type="caution">
    <text evidence="2">The sequence shown here is derived from an EMBL/GenBank/DDBJ whole genome shotgun (WGS) entry which is preliminary data.</text>
</comment>
<dbReference type="PROSITE" id="PS51459">
    <property type="entry name" value="FIDO"/>
    <property type="match status" value="1"/>
</dbReference>